<gene>
    <name evidence="1" type="ORF">HPB47_026054</name>
</gene>
<sequence>MNGHEPASSSTDGDRGVAGGTATFRHHVSSMAQYQKMYQESVEDPAGFWGRLALKLDWKVPPSRDRFMGYNFDPRAGPVQVHWMLGGVTNACYNSLDRHVIAGHGAKVAYYW</sequence>
<protein>
    <submittedName>
        <fullName evidence="1">Uncharacterized protein</fullName>
    </submittedName>
</protein>
<dbReference type="EMBL" id="JABSTQ010009678">
    <property type="protein sequence ID" value="KAG0426872.1"/>
    <property type="molecule type" value="Genomic_DNA"/>
</dbReference>
<proteinExistence type="predicted"/>
<dbReference type="Proteomes" id="UP000805193">
    <property type="component" value="Unassembled WGS sequence"/>
</dbReference>
<evidence type="ECO:0000313" key="2">
    <source>
        <dbReference type="Proteomes" id="UP000805193"/>
    </source>
</evidence>
<name>A0AC60Q099_IXOPE</name>
<keyword evidence="2" id="KW-1185">Reference proteome</keyword>
<accession>A0AC60Q099</accession>
<organism evidence="1 2">
    <name type="scientific">Ixodes persulcatus</name>
    <name type="common">Taiga tick</name>
    <dbReference type="NCBI Taxonomy" id="34615"/>
    <lineage>
        <taxon>Eukaryota</taxon>
        <taxon>Metazoa</taxon>
        <taxon>Ecdysozoa</taxon>
        <taxon>Arthropoda</taxon>
        <taxon>Chelicerata</taxon>
        <taxon>Arachnida</taxon>
        <taxon>Acari</taxon>
        <taxon>Parasitiformes</taxon>
        <taxon>Ixodida</taxon>
        <taxon>Ixodoidea</taxon>
        <taxon>Ixodidae</taxon>
        <taxon>Ixodinae</taxon>
        <taxon>Ixodes</taxon>
    </lineage>
</organism>
<evidence type="ECO:0000313" key="1">
    <source>
        <dbReference type="EMBL" id="KAG0426872.1"/>
    </source>
</evidence>
<comment type="caution">
    <text evidence="1">The sequence shown here is derived from an EMBL/GenBank/DDBJ whole genome shotgun (WGS) entry which is preliminary data.</text>
</comment>
<reference evidence="1 2" key="1">
    <citation type="journal article" date="2020" name="Cell">
        <title>Large-Scale Comparative Analyses of Tick Genomes Elucidate Their Genetic Diversity and Vector Capacities.</title>
        <authorList>
            <consortium name="Tick Genome and Microbiome Consortium (TIGMIC)"/>
            <person name="Jia N."/>
            <person name="Wang J."/>
            <person name="Shi W."/>
            <person name="Du L."/>
            <person name="Sun Y."/>
            <person name="Zhan W."/>
            <person name="Jiang J.F."/>
            <person name="Wang Q."/>
            <person name="Zhang B."/>
            <person name="Ji P."/>
            <person name="Bell-Sakyi L."/>
            <person name="Cui X.M."/>
            <person name="Yuan T.T."/>
            <person name="Jiang B.G."/>
            <person name="Yang W.F."/>
            <person name="Lam T.T."/>
            <person name="Chang Q.C."/>
            <person name="Ding S.J."/>
            <person name="Wang X.J."/>
            <person name="Zhu J.G."/>
            <person name="Ruan X.D."/>
            <person name="Zhao L."/>
            <person name="Wei J.T."/>
            <person name="Ye R.Z."/>
            <person name="Que T.C."/>
            <person name="Du C.H."/>
            <person name="Zhou Y.H."/>
            <person name="Cheng J.X."/>
            <person name="Dai P.F."/>
            <person name="Guo W.B."/>
            <person name="Han X.H."/>
            <person name="Huang E.J."/>
            <person name="Li L.F."/>
            <person name="Wei W."/>
            <person name="Gao Y.C."/>
            <person name="Liu J.Z."/>
            <person name="Shao H.Z."/>
            <person name="Wang X."/>
            <person name="Wang C.C."/>
            <person name="Yang T.C."/>
            <person name="Huo Q.B."/>
            <person name="Li W."/>
            <person name="Chen H.Y."/>
            <person name="Chen S.E."/>
            <person name="Zhou L.G."/>
            <person name="Ni X.B."/>
            <person name="Tian J.H."/>
            <person name="Sheng Y."/>
            <person name="Liu T."/>
            <person name="Pan Y.S."/>
            <person name="Xia L.Y."/>
            <person name="Li J."/>
            <person name="Zhao F."/>
            <person name="Cao W.C."/>
        </authorList>
    </citation>
    <scope>NUCLEOTIDE SEQUENCE [LARGE SCALE GENOMIC DNA]</scope>
    <source>
        <strain evidence="1">Iper-2018</strain>
    </source>
</reference>